<evidence type="ECO:0000256" key="6">
    <source>
        <dbReference type="SAM" id="MobiDB-lite"/>
    </source>
</evidence>
<dbReference type="PANTHER" id="PTHR30124:SF0">
    <property type="entry name" value="MEMBRANE-BOUND LYTIC MUREIN TRANSGLYCOSYLASE A"/>
    <property type="match status" value="1"/>
</dbReference>
<feature type="chain" id="PRO_5003148038" description="peptidoglycan lytic exotransglycosylase" evidence="7">
    <location>
        <begin position="26"/>
        <end position="377"/>
    </location>
</feature>
<protein>
    <recommendedName>
        <fullName evidence="2">peptidoglycan lytic exotransglycosylase</fullName>
        <ecNumber evidence="2">4.2.2.n1</ecNumber>
    </recommendedName>
    <alternativeName>
        <fullName evidence="5">Murein hydrolase A</fullName>
    </alternativeName>
</protein>
<dbReference type="EC" id="4.2.2.n1" evidence="2"/>
<dbReference type="Pfam" id="PF06725">
    <property type="entry name" value="3D"/>
    <property type="match status" value="1"/>
</dbReference>
<dbReference type="CDD" id="cd14668">
    <property type="entry name" value="mlta_B"/>
    <property type="match status" value="1"/>
</dbReference>
<sequence length="377" mass="40971" precursor="true">MRRHISNFSRLLSACCILAAVLALAGCAGVRKPAPTRPATTQKIPAAPRPLGPWDARISPTSQQIPSFSSLAPAVDRSIAYASRKPASAVAVDVPGATLTWGRLRQGLVTFRRILPELDRDPSVLARYFTWVPLPTQTLVTGYYAPTIEVSRTEHGPYAWPIYRNPGGRMAKKYNREAIDFFGALRGKGLEIGWARDPIAVFFLHVQGSGRLRFVEDGSTSYVLYAGSNGRRYVGVGRVMVNAGCFTDAEMSMQAIRHYLEEHPSQIKQYLTANPSYIYFKPSQTPPVGAMGVPVTPHASVAVDPGFVPYGALMVLDADLPGYPGPASERFTGFVMAQDTGCMRGNHFDLYLGPGDKAAHQAGLMKGTGQAYILVPR</sequence>
<name>E1JS88_SOLFR</name>
<evidence type="ECO:0000256" key="4">
    <source>
        <dbReference type="ARBA" id="ARBA00023316"/>
    </source>
</evidence>
<proteinExistence type="predicted"/>
<dbReference type="STRING" id="596151.DesfrDRAFT_0487"/>
<evidence type="ECO:0000259" key="8">
    <source>
        <dbReference type="SMART" id="SM00925"/>
    </source>
</evidence>
<dbReference type="GO" id="GO:0071555">
    <property type="term" value="P:cell wall organization"/>
    <property type="evidence" value="ECO:0007669"/>
    <property type="project" value="UniProtKB-KW"/>
</dbReference>
<reference evidence="9 10" key="1">
    <citation type="submission" date="2010-08" db="EMBL/GenBank/DDBJ databases">
        <title>The draft genome of Desulfovibrio fructosovorans JJ.</title>
        <authorList>
            <consortium name="US DOE Joint Genome Institute (JGI-PGF)"/>
            <person name="Lucas S."/>
            <person name="Copeland A."/>
            <person name="Lapidus A."/>
            <person name="Cheng J.-F."/>
            <person name="Bruce D."/>
            <person name="Goodwin L."/>
            <person name="Pitluck S."/>
            <person name="Land M.L."/>
            <person name="Hauser L."/>
            <person name="Chang Y.-J."/>
            <person name="Jeffries C."/>
            <person name="Wall J.D."/>
            <person name="Stahl D.A."/>
            <person name="Arkin A.P."/>
            <person name="Dehal P."/>
            <person name="Stolyar S.M."/>
            <person name="Hazen T.C."/>
            <person name="Woyke T.J."/>
        </authorList>
    </citation>
    <scope>NUCLEOTIDE SEQUENCE [LARGE SCALE GENOMIC DNA]</scope>
    <source>
        <strain evidence="9 10">JJ</strain>
    </source>
</reference>
<evidence type="ECO:0000256" key="1">
    <source>
        <dbReference type="ARBA" id="ARBA00001420"/>
    </source>
</evidence>
<dbReference type="OrthoDB" id="9783686at2"/>
<dbReference type="RefSeq" id="WP_005990761.1">
    <property type="nucleotide sequence ID" value="NZ_AECZ01000002.1"/>
</dbReference>
<comment type="caution">
    <text evidence="9">The sequence shown here is derived from an EMBL/GenBank/DDBJ whole genome shotgun (WGS) entry which is preliminary data.</text>
</comment>
<feature type="domain" description="Lytic transglycosylase MltA" evidence="8">
    <location>
        <begin position="147"/>
        <end position="281"/>
    </location>
</feature>
<dbReference type="PIRSF" id="PIRSF019422">
    <property type="entry name" value="MltA"/>
    <property type="match status" value="1"/>
</dbReference>
<gene>
    <name evidence="9" type="ORF">DesfrDRAFT_0487</name>
</gene>
<accession>E1JS88</accession>
<dbReference type="Proteomes" id="UP000006250">
    <property type="component" value="Unassembled WGS sequence"/>
</dbReference>
<dbReference type="InterPro" id="IPR026044">
    <property type="entry name" value="MltA"/>
</dbReference>
<evidence type="ECO:0000313" key="10">
    <source>
        <dbReference type="Proteomes" id="UP000006250"/>
    </source>
</evidence>
<comment type="catalytic activity">
    <reaction evidence="1">
        <text>Exolytic cleavage of the (1-&gt;4)-beta-glycosidic linkage between N-acetylmuramic acid (MurNAc) and N-acetylglucosamine (GlcNAc) residues in peptidoglycan, from either the reducing or the non-reducing ends of the peptidoglycan chains, with concomitant formation of a 1,6-anhydrobond in the MurNAc residue.</text>
        <dbReference type="EC" id="4.2.2.n1"/>
    </reaction>
</comment>
<dbReference type="Gene3D" id="2.40.240.50">
    <property type="entry name" value="Barwin-like endoglucanases"/>
    <property type="match status" value="1"/>
</dbReference>
<keyword evidence="3" id="KW-0456">Lyase</keyword>
<dbReference type="Pfam" id="PF03562">
    <property type="entry name" value="MltA"/>
    <property type="match status" value="1"/>
</dbReference>
<dbReference type="GO" id="GO:0009254">
    <property type="term" value="P:peptidoglycan turnover"/>
    <property type="evidence" value="ECO:0007669"/>
    <property type="project" value="InterPro"/>
</dbReference>
<dbReference type="GO" id="GO:0004553">
    <property type="term" value="F:hydrolase activity, hydrolyzing O-glycosyl compounds"/>
    <property type="evidence" value="ECO:0007669"/>
    <property type="project" value="InterPro"/>
</dbReference>
<evidence type="ECO:0000256" key="5">
    <source>
        <dbReference type="ARBA" id="ARBA00030918"/>
    </source>
</evidence>
<dbReference type="eggNOG" id="COG2821">
    <property type="taxonomic scope" value="Bacteria"/>
</dbReference>
<dbReference type="PANTHER" id="PTHR30124">
    <property type="entry name" value="MEMBRANE-BOUND LYTIC MUREIN TRANSGLYCOSYLASE A"/>
    <property type="match status" value="1"/>
</dbReference>
<dbReference type="InterPro" id="IPR010611">
    <property type="entry name" value="3D_dom"/>
</dbReference>
<dbReference type="PROSITE" id="PS51257">
    <property type="entry name" value="PROKAR_LIPOPROTEIN"/>
    <property type="match status" value="1"/>
</dbReference>
<dbReference type="EMBL" id="AECZ01000002">
    <property type="protein sequence ID" value="EFL52857.1"/>
    <property type="molecule type" value="Genomic_DNA"/>
</dbReference>
<dbReference type="InterPro" id="IPR005300">
    <property type="entry name" value="MltA_B"/>
</dbReference>
<dbReference type="SUPFAM" id="SSF50685">
    <property type="entry name" value="Barwin-like endoglucanases"/>
    <property type="match status" value="1"/>
</dbReference>
<evidence type="ECO:0000313" key="9">
    <source>
        <dbReference type="EMBL" id="EFL52857.1"/>
    </source>
</evidence>
<dbReference type="CDD" id="cd14485">
    <property type="entry name" value="mltA_like_LT_A"/>
    <property type="match status" value="1"/>
</dbReference>
<keyword evidence="10" id="KW-1185">Reference proteome</keyword>
<evidence type="ECO:0000256" key="2">
    <source>
        <dbReference type="ARBA" id="ARBA00012587"/>
    </source>
</evidence>
<dbReference type="AlphaFoldDB" id="E1JS88"/>
<organism evidence="9 10">
    <name type="scientific">Solidesulfovibrio fructosivorans JJ]</name>
    <dbReference type="NCBI Taxonomy" id="596151"/>
    <lineage>
        <taxon>Bacteria</taxon>
        <taxon>Pseudomonadati</taxon>
        <taxon>Thermodesulfobacteriota</taxon>
        <taxon>Desulfovibrionia</taxon>
        <taxon>Desulfovibrionales</taxon>
        <taxon>Desulfovibrionaceae</taxon>
        <taxon>Solidesulfovibrio</taxon>
    </lineage>
</organism>
<dbReference type="SMART" id="SM00925">
    <property type="entry name" value="MltA"/>
    <property type="match status" value="1"/>
</dbReference>
<dbReference type="GO" id="GO:0009253">
    <property type="term" value="P:peptidoglycan catabolic process"/>
    <property type="evidence" value="ECO:0007669"/>
    <property type="project" value="TreeGrafter"/>
</dbReference>
<dbReference type="InterPro" id="IPR036908">
    <property type="entry name" value="RlpA-like_sf"/>
</dbReference>
<keyword evidence="7" id="KW-0732">Signal</keyword>
<dbReference type="GO" id="GO:0008933">
    <property type="term" value="F:peptidoglycan lytic transglycosylase activity"/>
    <property type="evidence" value="ECO:0007669"/>
    <property type="project" value="TreeGrafter"/>
</dbReference>
<feature type="signal peptide" evidence="7">
    <location>
        <begin position="1"/>
        <end position="25"/>
    </location>
</feature>
<feature type="region of interest" description="Disordered" evidence="6">
    <location>
        <begin position="34"/>
        <end position="55"/>
    </location>
</feature>
<keyword evidence="4" id="KW-0961">Cell wall biogenesis/degradation</keyword>
<evidence type="ECO:0000256" key="7">
    <source>
        <dbReference type="SAM" id="SignalP"/>
    </source>
</evidence>
<dbReference type="GO" id="GO:0019867">
    <property type="term" value="C:outer membrane"/>
    <property type="evidence" value="ECO:0007669"/>
    <property type="project" value="InterPro"/>
</dbReference>
<evidence type="ECO:0000256" key="3">
    <source>
        <dbReference type="ARBA" id="ARBA00023239"/>
    </source>
</evidence>